<comment type="similarity">
    <text evidence="2">Belongs to the ROK (NagC/XylR) family.</text>
</comment>
<dbReference type="CDD" id="cd00090">
    <property type="entry name" value="HTH_ARSR"/>
    <property type="match status" value="1"/>
</dbReference>
<proteinExistence type="inferred from homology"/>
<dbReference type="Proteomes" id="UP000831537">
    <property type="component" value="Chromosome"/>
</dbReference>
<comment type="function">
    <text evidence="1">Transcriptional repressor of xylose-utilizing enzymes.</text>
</comment>
<keyword evidence="3" id="KW-0119">Carbohydrate metabolism</keyword>
<dbReference type="SUPFAM" id="SSF46785">
    <property type="entry name" value="Winged helix' DNA-binding domain"/>
    <property type="match status" value="1"/>
</dbReference>
<evidence type="ECO:0000256" key="3">
    <source>
        <dbReference type="ARBA" id="ARBA00022629"/>
    </source>
</evidence>
<dbReference type="Gene3D" id="3.30.420.40">
    <property type="match status" value="2"/>
</dbReference>
<evidence type="ECO:0000256" key="4">
    <source>
        <dbReference type="ARBA" id="ARBA00023125"/>
    </source>
</evidence>
<evidence type="ECO:0000256" key="1">
    <source>
        <dbReference type="ARBA" id="ARBA00002486"/>
    </source>
</evidence>
<keyword evidence="4" id="KW-0238">DNA-binding</keyword>
<dbReference type="PANTHER" id="PTHR18964">
    <property type="entry name" value="ROK (REPRESSOR, ORF, KINASE) FAMILY"/>
    <property type="match status" value="1"/>
</dbReference>
<keyword evidence="3" id="KW-0859">Xylose metabolism</keyword>
<evidence type="ECO:0000256" key="2">
    <source>
        <dbReference type="ARBA" id="ARBA00006479"/>
    </source>
</evidence>
<keyword evidence="6" id="KW-1185">Reference proteome</keyword>
<accession>A0ABY4GQZ4</accession>
<dbReference type="InterPro" id="IPR000600">
    <property type="entry name" value="ROK"/>
</dbReference>
<dbReference type="Gene3D" id="1.10.10.10">
    <property type="entry name" value="Winged helix-like DNA-binding domain superfamily/Winged helix DNA-binding domain"/>
    <property type="match status" value="1"/>
</dbReference>
<gene>
    <name evidence="5" type="ORF">MUN87_07345</name>
</gene>
<dbReference type="InterPro" id="IPR036388">
    <property type="entry name" value="WH-like_DNA-bd_sf"/>
</dbReference>
<protein>
    <submittedName>
        <fullName evidence="5">ROK family transcriptional regulator</fullName>
    </submittedName>
</protein>
<dbReference type="RefSeq" id="WP_244747057.1">
    <property type="nucleotide sequence ID" value="NZ_CP095071.1"/>
</dbReference>
<evidence type="ECO:0000313" key="6">
    <source>
        <dbReference type="Proteomes" id="UP000831537"/>
    </source>
</evidence>
<dbReference type="PANTHER" id="PTHR18964:SF149">
    <property type="entry name" value="BIFUNCTIONAL UDP-N-ACETYLGLUCOSAMINE 2-EPIMERASE_N-ACETYLMANNOSAMINE KINASE"/>
    <property type="match status" value="1"/>
</dbReference>
<organism evidence="5 6">
    <name type="scientific">Gracilibacillus salinarum</name>
    <dbReference type="NCBI Taxonomy" id="2932255"/>
    <lineage>
        <taxon>Bacteria</taxon>
        <taxon>Bacillati</taxon>
        <taxon>Bacillota</taxon>
        <taxon>Bacilli</taxon>
        <taxon>Bacillales</taxon>
        <taxon>Bacillaceae</taxon>
        <taxon>Gracilibacillus</taxon>
    </lineage>
</organism>
<dbReference type="EMBL" id="CP095071">
    <property type="protein sequence ID" value="UOQ86694.1"/>
    <property type="molecule type" value="Genomic_DNA"/>
</dbReference>
<dbReference type="InterPro" id="IPR036390">
    <property type="entry name" value="WH_DNA-bd_sf"/>
</dbReference>
<sequence length="390" mass="43806">MLKNFLQQSSAKYITMKQIYYFLHQHGSSTKANLVEQLKMKQTTVSRHLEQLLSEKIIKFRTFGASSGGRPPAVFEVNPDAGYIIGIDLSRTKTTLTLANCKFSDIDHYSFKMNDKHTPAYTISLLAKQIKYLLDKHDISNDMVLGIGIGTVGPIDRIEGMILEPDAFIAEGWHHIPLVSELRKKVNIDTIQIENGANLAALMSGQNCQDTILYCISGRGLRCGVVSNGSMIHNRTGDASSFGEMIIDVQNGTSLATLISYDYLLKEVNRRYQEYHGRAFLDTDKKKDTMDQLLVALEQGDTIVQAAVSDSAFMYGIGIANMVNVLHPDKVVLNSELTIHYQPYYQKIIETAKQHIKRFEREPVTFTMEEQRDQVISLGACALVFQGYFS</sequence>
<reference evidence="5 6" key="1">
    <citation type="submission" date="2022-04" db="EMBL/GenBank/DDBJ databases">
        <title>Gracilibacillus sp. isolated from saltern.</title>
        <authorList>
            <person name="Won M."/>
            <person name="Lee C.-M."/>
            <person name="Woen H.-Y."/>
            <person name="Kwon S.-W."/>
        </authorList>
    </citation>
    <scope>NUCLEOTIDE SEQUENCE [LARGE SCALE GENOMIC DNA]</scope>
    <source>
        <strain evidence="5 6">SSPM10-3</strain>
    </source>
</reference>
<evidence type="ECO:0000313" key="5">
    <source>
        <dbReference type="EMBL" id="UOQ86694.1"/>
    </source>
</evidence>
<dbReference type="SUPFAM" id="SSF53067">
    <property type="entry name" value="Actin-like ATPase domain"/>
    <property type="match status" value="1"/>
</dbReference>
<dbReference type="Pfam" id="PF00480">
    <property type="entry name" value="ROK"/>
    <property type="match status" value="1"/>
</dbReference>
<name>A0ABY4GQZ4_9BACI</name>
<dbReference type="InterPro" id="IPR011991">
    <property type="entry name" value="ArsR-like_HTH"/>
</dbReference>
<dbReference type="InterPro" id="IPR043129">
    <property type="entry name" value="ATPase_NBD"/>
</dbReference>